<evidence type="ECO:0000313" key="1">
    <source>
        <dbReference type="EMBL" id="GFT14367.1"/>
    </source>
</evidence>
<gene>
    <name evidence="1" type="ORF">NPIL_607911</name>
</gene>
<accession>A0A8X6NI66</accession>
<comment type="caution">
    <text evidence="1">The sequence shown here is derived from an EMBL/GenBank/DDBJ whole genome shotgun (WGS) entry which is preliminary data.</text>
</comment>
<sequence length="123" mass="13385">MVFLTQPVSQSNRSKGFTTNCWTKKNRETRISIDDDINGPTAQRFSCHSYGLNDDRAQSATHASIGEGAGGAVSTRIGYTVNGIEHLPRAGLIRGDLEHTHLERRGDSLTSKTLEIGSEAEVL</sequence>
<reference evidence="1" key="1">
    <citation type="submission" date="2020-08" db="EMBL/GenBank/DDBJ databases">
        <title>Multicomponent nature underlies the extraordinary mechanical properties of spider dragline silk.</title>
        <authorList>
            <person name="Kono N."/>
            <person name="Nakamura H."/>
            <person name="Mori M."/>
            <person name="Yoshida Y."/>
            <person name="Ohtoshi R."/>
            <person name="Malay A.D."/>
            <person name="Moran D.A.P."/>
            <person name="Tomita M."/>
            <person name="Numata K."/>
            <person name="Arakawa K."/>
        </authorList>
    </citation>
    <scope>NUCLEOTIDE SEQUENCE</scope>
</reference>
<dbReference type="EMBL" id="BMAW01058076">
    <property type="protein sequence ID" value="GFT14367.1"/>
    <property type="molecule type" value="Genomic_DNA"/>
</dbReference>
<organism evidence="1 2">
    <name type="scientific">Nephila pilipes</name>
    <name type="common">Giant wood spider</name>
    <name type="synonym">Nephila maculata</name>
    <dbReference type="NCBI Taxonomy" id="299642"/>
    <lineage>
        <taxon>Eukaryota</taxon>
        <taxon>Metazoa</taxon>
        <taxon>Ecdysozoa</taxon>
        <taxon>Arthropoda</taxon>
        <taxon>Chelicerata</taxon>
        <taxon>Arachnida</taxon>
        <taxon>Araneae</taxon>
        <taxon>Araneomorphae</taxon>
        <taxon>Entelegynae</taxon>
        <taxon>Araneoidea</taxon>
        <taxon>Nephilidae</taxon>
        <taxon>Nephila</taxon>
    </lineage>
</organism>
<proteinExistence type="predicted"/>
<keyword evidence="2" id="KW-1185">Reference proteome</keyword>
<dbReference type="AlphaFoldDB" id="A0A8X6NI66"/>
<dbReference type="Proteomes" id="UP000887013">
    <property type="component" value="Unassembled WGS sequence"/>
</dbReference>
<protein>
    <submittedName>
        <fullName evidence="1">Uncharacterized protein</fullName>
    </submittedName>
</protein>
<name>A0A8X6NI66_NEPPI</name>
<evidence type="ECO:0000313" key="2">
    <source>
        <dbReference type="Proteomes" id="UP000887013"/>
    </source>
</evidence>